<dbReference type="OrthoDB" id="5858677at2759"/>
<dbReference type="EMBL" id="CACRXK020002140">
    <property type="protein sequence ID" value="CAB3992869.1"/>
    <property type="molecule type" value="Genomic_DNA"/>
</dbReference>
<evidence type="ECO:0000313" key="1">
    <source>
        <dbReference type="EMBL" id="CAB3992869.1"/>
    </source>
</evidence>
<accession>A0A6S7GS73</accession>
<dbReference type="InterPro" id="IPR035992">
    <property type="entry name" value="Ricin_B-like_lectins"/>
</dbReference>
<proteinExistence type="predicted"/>
<dbReference type="PROSITE" id="PS50231">
    <property type="entry name" value="RICIN_B_LECTIN"/>
    <property type="match status" value="1"/>
</dbReference>
<evidence type="ECO:0000313" key="2">
    <source>
        <dbReference type="Proteomes" id="UP001152795"/>
    </source>
</evidence>
<dbReference type="GO" id="GO:0032991">
    <property type="term" value="C:protein-containing complex"/>
    <property type="evidence" value="ECO:0007669"/>
    <property type="project" value="TreeGrafter"/>
</dbReference>
<organism evidence="1 2">
    <name type="scientific">Paramuricea clavata</name>
    <name type="common">Red gorgonian</name>
    <name type="synonym">Violescent sea-whip</name>
    <dbReference type="NCBI Taxonomy" id="317549"/>
    <lineage>
        <taxon>Eukaryota</taxon>
        <taxon>Metazoa</taxon>
        <taxon>Cnidaria</taxon>
        <taxon>Anthozoa</taxon>
        <taxon>Octocorallia</taxon>
        <taxon>Malacalcyonacea</taxon>
        <taxon>Plexauridae</taxon>
        <taxon>Paramuricea</taxon>
    </lineage>
</organism>
<dbReference type="GO" id="GO:0005886">
    <property type="term" value="C:plasma membrane"/>
    <property type="evidence" value="ECO:0007669"/>
    <property type="project" value="TreeGrafter"/>
</dbReference>
<dbReference type="Gene3D" id="2.80.10.50">
    <property type="match status" value="1"/>
</dbReference>
<sequence length="196" mass="22019">MNRAKSAKLLVQHGAPAGVHDNVGNSGLSLLIEKLPDVAIEALDQFHSVSTINRKEYFFLNYLATAAKEFLMHSAAHGKCISIGNEMITAHTCNPMTDNQKWRWTQYNQLQSIFNQTCLGAPESPANFNRVKLSACDPNNKFQVWVCVDDFVRLNGTILNLNYGNVNDIVVLYEGTGRWSEWKVFGEDLLVCDKRP</sequence>
<protein>
    <submittedName>
        <fullName evidence="1">Macrophage mannose receptor 1</fullName>
    </submittedName>
</protein>
<keyword evidence="1" id="KW-0675">Receptor</keyword>
<dbReference type="AlphaFoldDB" id="A0A6S7GS73"/>
<dbReference type="GO" id="GO:0015721">
    <property type="term" value="P:bile acid and bile salt transport"/>
    <property type="evidence" value="ECO:0007669"/>
    <property type="project" value="TreeGrafter"/>
</dbReference>
<keyword evidence="2" id="KW-1185">Reference proteome</keyword>
<dbReference type="InterPro" id="IPR000772">
    <property type="entry name" value="Ricin_B_lectin"/>
</dbReference>
<dbReference type="Proteomes" id="UP001152795">
    <property type="component" value="Unassembled WGS sequence"/>
</dbReference>
<comment type="caution">
    <text evidence="1">The sequence shown here is derived from an EMBL/GenBank/DDBJ whole genome shotgun (WGS) entry which is preliminary data.</text>
</comment>
<dbReference type="PANTHER" id="PTHR36129">
    <property type="entry name" value="ORGANIC SOLUTE TRANSPORTER SUBUNIT BETA-RELATED"/>
    <property type="match status" value="1"/>
</dbReference>
<reference evidence="1" key="1">
    <citation type="submission" date="2020-04" db="EMBL/GenBank/DDBJ databases">
        <authorList>
            <person name="Alioto T."/>
            <person name="Alioto T."/>
            <person name="Gomez Garrido J."/>
        </authorList>
    </citation>
    <scope>NUCLEOTIDE SEQUENCE</scope>
    <source>
        <strain evidence="1">A484AB</strain>
    </source>
</reference>
<gene>
    <name evidence="1" type="ORF">PACLA_8A008717</name>
</gene>
<dbReference type="Pfam" id="PF24562">
    <property type="entry name" value="CysR_MRC2_N"/>
    <property type="match status" value="1"/>
</dbReference>
<name>A0A6S7GS73_PARCT</name>
<dbReference type="SUPFAM" id="SSF50370">
    <property type="entry name" value="Ricin B-like lectins"/>
    <property type="match status" value="1"/>
</dbReference>
<dbReference type="PANTHER" id="PTHR36129:SF1">
    <property type="entry name" value="ORGANIC SOLUTE TRANSPORTER SUBUNIT BETA"/>
    <property type="match status" value="1"/>
</dbReference>
<dbReference type="InterPro" id="IPR052678">
    <property type="entry name" value="OST-beta_subunit"/>
</dbReference>
<dbReference type="SMART" id="SM00458">
    <property type="entry name" value="RICIN"/>
    <property type="match status" value="1"/>
</dbReference>